<gene>
    <name evidence="4" type="ORF">GCM10008024_27630</name>
    <name evidence="5" type="ORF">SAMN05444006_11672</name>
</gene>
<protein>
    <submittedName>
        <fullName evidence="5">MJ0042 family finger-like domain-containing protein</fullName>
    </submittedName>
</protein>
<feature type="region of interest" description="Disordered" evidence="1">
    <location>
        <begin position="166"/>
        <end position="186"/>
    </location>
</feature>
<feature type="transmembrane region" description="Helical" evidence="2">
    <location>
        <begin position="240"/>
        <end position="259"/>
    </location>
</feature>
<dbReference type="Pfam" id="PF13717">
    <property type="entry name" value="Zn_ribbon_4"/>
    <property type="match status" value="1"/>
</dbReference>
<feature type="domain" description="Zinc finger/thioredoxin putative" evidence="3">
    <location>
        <begin position="1"/>
        <end position="36"/>
    </location>
</feature>
<feature type="region of interest" description="Disordered" evidence="1">
    <location>
        <begin position="44"/>
        <end position="153"/>
    </location>
</feature>
<evidence type="ECO:0000256" key="2">
    <source>
        <dbReference type="SAM" id="Phobius"/>
    </source>
</evidence>
<reference evidence="4" key="3">
    <citation type="submission" date="2023-06" db="EMBL/GenBank/DDBJ databases">
        <authorList>
            <person name="Sun Q."/>
            <person name="Zhou Y."/>
        </authorList>
    </citation>
    <scope>NUCLEOTIDE SEQUENCE</scope>
    <source>
        <strain evidence="4">CGMCC 1.10859</strain>
    </source>
</reference>
<evidence type="ECO:0000313" key="6">
    <source>
        <dbReference type="Proteomes" id="UP000199541"/>
    </source>
</evidence>
<feature type="compositionally biased region" description="Basic and acidic residues" evidence="1">
    <location>
        <begin position="120"/>
        <end position="144"/>
    </location>
</feature>
<evidence type="ECO:0000259" key="3">
    <source>
        <dbReference type="Pfam" id="PF13717"/>
    </source>
</evidence>
<comment type="caution">
    <text evidence="4">The sequence shown here is derived from an EMBL/GenBank/DDBJ whole genome shotgun (WGS) entry which is preliminary data.</text>
</comment>
<keyword evidence="2" id="KW-0472">Membrane</keyword>
<dbReference type="InterPro" id="IPR011723">
    <property type="entry name" value="Znf/thioredoxin_put"/>
</dbReference>
<evidence type="ECO:0000256" key="1">
    <source>
        <dbReference type="SAM" id="MobiDB-lite"/>
    </source>
</evidence>
<dbReference type="NCBIfam" id="TIGR02098">
    <property type="entry name" value="MJ0042_CXXC"/>
    <property type="match status" value="1"/>
</dbReference>
<accession>A0AAN4UT64</accession>
<evidence type="ECO:0000313" key="4">
    <source>
        <dbReference type="EMBL" id="GHE03605.1"/>
    </source>
</evidence>
<reference evidence="4" key="1">
    <citation type="journal article" date="2014" name="Int. J. Syst. Evol. Microbiol.">
        <title>Complete genome sequence of Corynebacterium casei LMG S-19264T (=DSM 44701T), isolated from a smear-ripened cheese.</title>
        <authorList>
            <consortium name="US DOE Joint Genome Institute (JGI-PGF)"/>
            <person name="Walter F."/>
            <person name="Albersmeier A."/>
            <person name="Kalinowski J."/>
            <person name="Ruckert C."/>
        </authorList>
    </citation>
    <scope>NUCLEOTIDE SEQUENCE</scope>
    <source>
        <strain evidence="4">CGMCC 1.10859</strain>
    </source>
</reference>
<proteinExistence type="predicted"/>
<reference evidence="5 6" key="2">
    <citation type="submission" date="2016-10" db="EMBL/GenBank/DDBJ databases">
        <authorList>
            <person name="Varghese N."/>
            <person name="Submissions S."/>
        </authorList>
    </citation>
    <scope>NUCLEOTIDE SEQUENCE [LARGE SCALE GENOMIC DNA]</scope>
    <source>
        <strain evidence="5 6">DSM 24802</strain>
    </source>
</reference>
<feature type="region of interest" description="Disordered" evidence="1">
    <location>
        <begin position="211"/>
        <end position="231"/>
    </location>
</feature>
<dbReference type="RefSeq" id="WP_035837715.1">
    <property type="nucleotide sequence ID" value="NZ_BNAB01000013.1"/>
</dbReference>
<evidence type="ECO:0000313" key="7">
    <source>
        <dbReference type="Proteomes" id="UP000634647"/>
    </source>
</evidence>
<keyword evidence="2" id="KW-0812">Transmembrane</keyword>
<dbReference type="AlphaFoldDB" id="A0AAN4UT64"/>
<organism evidence="4 7">
    <name type="scientific">Allgaiera indica</name>
    <dbReference type="NCBI Taxonomy" id="765699"/>
    <lineage>
        <taxon>Bacteria</taxon>
        <taxon>Pseudomonadati</taxon>
        <taxon>Pseudomonadota</taxon>
        <taxon>Alphaproteobacteria</taxon>
        <taxon>Rhodobacterales</taxon>
        <taxon>Paracoccaceae</taxon>
        <taxon>Allgaiera</taxon>
    </lineage>
</organism>
<dbReference type="Proteomes" id="UP000634647">
    <property type="component" value="Unassembled WGS sequence"/>
</dbReference>
<keyword evidence="6" id="KW-1185">Reference proteome</keyword>
<dbReference type="EMBL" id="FNOB01000016">
    <property type="protein sequence ID" value="SDX44822.1"/>
    <property type="molecule type" value="Genomic_DNA"/>
</dbReference>
<sequence length="307" mass="31879">MRLTCPNCDAQYEVDDNAIPETGRDVQCSNCGHAWFQLPAELEDDLPPEDRVARHAPQVDEAAADGPAPTARPGPEGAHDADPLGGPDGGPEGGPEGGEDGDQAQDPASAPMPTTAGPRRSLDDGLKRLLREEADRERTARKAEAGGIETQPELGLDAAEAGAEPLHQDAGAGPDADVPAPDTAAEAEAPALAGGARRDLLPDIEEINSTLRANSERGPEEPGASADVETPAERKRGFRLGFSVVLLVAVVLALLYLYAPMIARQVPAAAGPLKSYVQTVDEGRIRLNDMMQNATRALTGGTSGNGG</sequence>
<feature type="compositionally biased region" description="Gly residues" evidence="1">
    <location>
        <begin position="86"/>
        <end position="96"/>
    </location>
</feature>
<name>A0AAN4UT64_9RHOB</name>
<evidence type="ECO:0000313" key="5">
    <source>
        <dbReference type="EMBL" id="SDX44822.1"/>
    </source>
</evidence>
<dbReference type="Proteomes" id="UP000199541">
    <property type="component" value="Unassembled WGS sequence"/>
</dbReference>
<keyword evidence="2" id="KW-1133">Transmembrane helix</keyword>
<dbReference type="EMBL" id="BNAB01000013">
    <property type="protein sequence ID" value="GHE03605.1"/>
    <property type="molecule type" value="Genomic_DNA"/>
</dbReference>